<evidence type="ECO:0000256" key="3">
    <source>
        <dbReference type="ARBA" id="ARBA00022989"/>
    </source>
</evidence>
<name>A0ABN3WQ25_STRTU</name>
<evidence type="ECO:0000313" key="7">
    <source>
        <dbReference type="Proteomes" id="UP001501102"/>
    </source>
</evidence>
<evidence type="ECO:0000256" key="1">
    <source>
        <dbReference type="ARBA" id="ARBA00004141"/>
    </source>
</evidence>
<keyword evidence="7" id="KW-1185">Reference proteome</keyword>
<feature type="transmembrane region" description="Helical" evidence="5">
    <location>
        <begin position="70"/>
        <end position="94"/>
    </location>
</feature>
<evidence type="ECO:0008006" key="8">
    <source>
        <dbReference type="Google" id="ProtNLM"/>
    </source>
</evidence>
<reference evidence="6 7" key="1">
    <citation type="journal article" date="2019" name="Int. J. Syst. Evol. Microbiol.">
        <title>The Global Catalogue of Microorganisms (GCM) 10K type strain sequencing project: providing services to taxonomists for standard genome sequencing and annotation.</title>
        <authorList>
            <consortium name="The Broad Institute Genomics Platform"/>
            <consortium name="The Broad Institute Genome Sequencing Center for Infectious Disease"/>
            <person name="Wu L."/>
            <person name="Ma J."/>
        </authorList>
    </citation>
    <scope>NUCLEOTIDE SEQUENCE [LARGE SCALE GENOMIC DNA]</scope>
    <source>
        <strain evidence="6 7">JCM 4087</strain>
    </source>
</reference>
<comment type="caution">
    <text evidence="6">The sequence shown here is derived from an EMBL/GenBank/DDBJ whole genome shotgun (WGS) entry which is preliminary data.</text>
</comment>
<evidence type="ECO:0000256" key="5">
    <source>
        <dbReference type="SAM" id="Phobius"/>
    </source>
</evidence>
<keyword evidence="4 5" id="KW-0472">Membrane</keyword>
<feature type="transmembrane region" description="Helical" evidence="5">
    <location>
        <begin position="7"/>
        <end position="28"/>
    </location>
</feature>
<dbReference type="PANTHER" id="PTHR47547:SF1">
    <property type="entry name" value="ASPARTATE-PROTON SYMPORTER"/>
    <property type="match status" value="1"/>
</dbReference>
<gene>
    <name evidence="6" type="ORF">GCM10020221_17360</name>
</gene>
<accession>A0ABN3WQ25</accession>
<dbReference type="Proteomes" id="UP001501102">
    <property type="component" value="Unassembled WGS sequence"/>
</dbReference>
<evidence type="ECO:0000313" key="6">
    <source>
        <dbReference type="EMBL" id="GAA2921700.1"/>
    </source>
</evidence>
<protein>
    <recommendedName>
        <fullName evidence="8">Amino acid permease</fullName>
    </recommendedName>
</protein>
<feature type="transmembrane region" description="Helical" evidence="5">
    <location>
        <begin position="40"/>
        <end position="58"/>
    </location>
</feature>
<dbReference type="RefSeq" id="WP_344962055.1">
    <property type="nucleotide sequence ID" value="NZ_BAAAXZ010000066.1"/>
</dbReference>
<dbReference type="EMBL" id="BAAAXZ010000066">
    <property type="protein sequence ID" value="GAA2921700.1"/>
    <property type="molecule type" value="Genomic_DNA"/>
</dbReference>
<dbReference type="InterPro" id="IPR002293">
    <property type="entry name" value="AA/rel_permease1"/>
</dbReference>
<evidence type="ECO:0000256" key="2">
    <source>
        <dbReference type="ARBA" id="ARBA00022692"/>
    </source>
</evidence>
<keyword evidence="3 5" id="KW-1133">Transmembrane helix</keyword>
<keyword evidence="2 5" id="KW-0812">Transmembrane</keyword>
<organism evidence="6 7">
    <name type="scientific">Streptomyces thioluteus</name>
    <dbReference type="NCBI Taxonomy" id="66431"/>
    <lineage>
        <taxon>Bacteria</taxon>
        <taxon>Bacillati</taxon>
        <taxon>Actinomycetota</taxon>
        <taxon>Actinomycetes</taxon>
        <taxon>Kitasatosporales</taxon>
        <taxon>Streptomycetaceae</taxon>
        <taxon>Streptomyces</taxon>
    </lineage>
</organism>
<comment type="subcellular location">
    <subcellularLocation>
        <location evidence="1">Membrane</location>
        <topology evidence="1">Multi-pass membrane protein</topology>
    </subcellularLocation>
</comment>
<proteinExistence type="predicted"/>
<dbReference type="PANTHER" id="PTHR47547">
    <property type="match status" value="1"/>
</dbReference>
<dbReference type="InterPro" id="IPR052962">
    <property type="entry name" value="AA_Transporter_AGT"/>
</dbReference>
<dbReference type="Gene3D" id="1.20.1740.10">
    <property type="entry name" value="Amino acid/polyamine transporter I"/>
    <property type="match status" value="1"/>
</dbReference>
<dbReference type="Pfam" id="PF13520">
    <property type="entry name" value="AA_permease_2"/>
    <property type="match status" value="1"/>
</dbReference>
<evidence type="ECO:0000256" key="4">
    <source>
        <dbReference type="ARBA" id="ARBA00023136"/>
    </source>
</evidence>
<sequence length="141" mass="15023">MGEARRLSVYDLVGLAVGCLIGSGWLFASLESRQLGFDALWCWGLCGAMMVVLAAVMVELGTARPKTGGLIFLPLQSSGPLVATVMAAGLWIFYVTNGVSESVAITKILSRSVDGIPDLPGKELSGWDWPVPRPCWRSSPP</sequence>